<dbReference type="Gene3D" id="2.130.10.10">
    <property type="entry name" value="YVTN repeat-like/Quinoprotein amine dehydrogenase"/>
    <property type="match status" value="2"/>
</dbReference>
<dbReference type="PANTHER" id="PTHR44099">
    <property type="entry name" value="RABCONNECTIN-3B, ISOFORM A"/>
    <property type="match status" value="1"/>
</dbReference>
<feature type="compositionally biased region" description="Basic and acidic residues" evidence="4">
    <location>
        <begin position="848"/>
        <end position="866"/>
    </location>
</feature>
<evidence type="ECO:0000256" key="1">
    <source>
        <dbReference type="ARBA" id="ARBA00022574"/>
    </source>
</evidence>
<dbReference type="SUPFAM" id="SSF48371">
    <property type="entry name" value="ARM repeat"/>
    <property type="match status" value="1"/>
</dbReference>
<feature type="compositionally biased region" description="Polar residues" evidence="4">
    <location>
        <begin position="871"/>
        <end position="883"/>
    </location>
</feature>
<dbReference type="SUPFAM" id="SSF50978">
    <property type="entry name" value="WD40 repeat-like"/>
    <property type="match status" value="1"/>
</dbReference>
<dbReference type="InterPro" id="IPR019775">
    <property type="entry name" value="WD40_repeat_CS"/>
</dbReference>
<reference evidence="5 6" key="1">
    <citation type="submission" date="2024-11" db="EMBL/GenBank/DDBJ databases">
        <title>A near-complete genome assembly of Cinchona calisaya.</title>
        <authorList>
            <person name="Lian D.C."/>
            <person name="Zhao X.W."/>
            <person name="Wei L."/>
        </authorList>
    </citation>
    <scope>NUCLEOTIDE SEQUENCE [LARGE SCALE GENOMIC DNA]</scope>
    <source>
        <tissue evidence="5">Nenye</tissue>
    </source>
</reference>
<evidence type="ECO:0000313" key="6">
    <source>
        <dbReference type="Proteomes" id="UP001630127"/>
    </source>
</evidence>
<dbReference type="InterPro" id="IPR015943">
    <property type="entry name" value="WD40/YVTN_repeat-like_dom_sf"/>
</dbReference>
<evidence type="ECO:0000313" key="5">
    <source>
        <dbReference type="EMBL" id="KAL3498909.1"/>
    </source>
</evidence>
<accession>A0ABD2XXG5</accession>
<dbReference type="SMART" id="SM00320">
    <property type="entry name" value="WD40"/>
    <property type="match status" value="5"/>
</dbReference>
<dbReference type="PROSITE" id="PS00678">
    <property type="entry name" value="WD_REPEATS_1"/>
    <property type="match status" value="1"/>
</dbReference>
<dbReference type="EMBL" id="JBJUIK010000017">
    <property type="protein sequence ID" value="KAL3498909.1"/>
    <property type="molecule type" value="Genomic_DNA"/>
</dbReference>
<protein>
    <recommendedName>
        <fullName evidence="7">Transducin/WD40 repeat-like superfamily protein</fullName>
    </recommendedName>
</protein>
<sequence>MKCRSVACIWSSSPPPHKVTATAVLSHPPTLYTGGSNGSIIWWNLPSASSQPNQEVKPIAMLCGHVAPIADLGICFPTAVSGDNSSNVVVSNPNVNSFGSLISACKDGVLCVWSRASGHCRRRRKMPPWVGSPSMVRSLPENRRYVCIACWYDDGVHLSENQSVDAENDGLVDRELHHVKSSKCSVVIVDSYSLTIVQTVFHGNLSIGPLKSMSVILSAGTMENHLVMMVDSFSKVQCLPIIKDSDASGANVTGSSSHLVLKDWLDGSEDVVVLVACASRGRLLVLVYTTHCTFRLVDDGNKIGEIIFLDYQLCLKGQSHVIGSTFIGEDDTGIRQNFGEYEDVNSEELAVWNNRGSAVVYRISYSSSAFNFEPLFAIPAISHPPDMKLSVSFLYVNNYLLRVESVCFNNVEPLLWKPHVTLWSFPKQHDIKEKFSGECKILDEGQYFDDWIPNSTYITEGSINESSFSMIRLEGESKSLHNSVSSSNNLEKFVSSSMVISGNCYFPLALVYGFCDGDIEVVWLDMYFEGLSAYCQNRGYEVTRGSKQYLSGHTGAVLCLAAHQMVSTLKEGNFSHFLMSGSMDCTVRIWDLDSNNPLIVMHQHVAPVRQIILPPAHTECPWSDCFLSVAEDCCVALTSLGTLQVERMFPGHPYYPAKIVWDSARGYLACLCPNHLGKSDTSDVLYIWDVKTGARERVLRGAAAHSMLDHFCTGMKKDSAAVRLMTSNTSASSLVHPMTEDNKYSRSHFKYSAKGVSKSVAFPLSTSTTESSSSQTHATKETVIESIGSLVSSFQSNKPPIEGSCPFPGITTLCFDLKSVMSLCKSHEFSTTGSAGHRRIPSVVIGVDTRKDSPRKNEDNQQKDQEPEIPSSLQVNKESHSDFNGTSADTKIGYDWLASLEGCLLQFSLSLLHLWNVDYELDKLLETEMKLKRPELFNIASGFVGDRGSLTLMFPGSSAALELWKSSSEYCALRSLTMVSLSQHMISLSPSCSGASSALAAFYTRNFAEKIPDIKPPLLQLLVSFWQDEFEHVKMAARSLFHCAASRAIPRPLCCKKSNSQANSLGSSDGKIKLERESPIMHNKINFPNHCQPETRGDSQTEESEILSWLESFDTQDWISCVGGTSQDAMTSHIIVSAALAVWYPSLVKPSLAMLTVQSLMKLVMAMNDKYSSTAAEILAEGMESTWKACIGSEIPRLIADIFFQIECVSGASANAPAQNSALSHKIKETLVGILLPSLAMADIFGFLNVIQSQIWSTASDSPVHVVSLMTLIRVVRGSPRNLAQYLDKVVTFILQTMDTSNSVMRRNCIPSSMAALKELVRVFPMVALNDTSTRLAVGDAIAEIKNASIRVYDMQSMAKIKVLDASGPLGLPTLLGGASETAVTTAISALSFALDGEGLVAFSENGLMIRWWSLGSVWWEKLSRNLTPVQCTKLIFVPPWEGFSPNSTRSSIMASVISNDGLSSSQFLSQDNKKTSSESDTLKLLIHHLDLSYRLEWVGERKVKLLQHGRELGIFQL</sequence>
<proteinExistence type="predicted"/>
<gene>
    <name evidence="5" type="ORF">ACH5RR_041641</name>
</gene>
<organism evidence="5 6">
    <name type="scientific">Cinchona calisaya</name>
    <dbReference type="NCBI Taxonomy" id="153742"/>
    <lineage>
        <taxon>Eukaryota</taxon>
        <taxon>Viridiplantae</taxon>
        <taxon>Streptophyta</taxon>
        <taxon>Embryophyta</taxon>
        <taxon>Tracheophyta</taxon>
        <taxon>Spermatophyta</taxon>
        <taxon>Magnoliopsida</taxon>
        <taxon>eudicotyledons</taxon>
        <taxon>Gunneridae</taxon>
        <taxon>Pentapetalae</taxon>
        <taxon>asterids</taxon>
        <taxon>lamiids</taxon>
        <taxon>Gentianales</taxon>
        <taxon>Rubiaceae</taxon>
        <taxon>Cinchonoideae</taxon>
        <taxon>Cinchoneae</taxon>
        <taxon>Cinchona</taxon>
    </lineage>
</organism>
<dbReference type="PANTHER" id="PTHR44099:SF4">
    <property type="entry name" value="RABCONNECTIN-3B, ISOFORM A"/>
    <property type="match status" value="1"/>
</dbReference>
<dbReference type="Proteomes" id="UP001630127">
    <property type="component" value="Unassembled WGS sequence"/>
</dbReference>
<feature type="region of interest" description="Disordered" evidence="4">
    <location>
        <begin position="841"/>
        <end position="883"/>
    </location>
</feature>
<evidence type="ECO:0000256" key="3">
    <source>
        <dbReference type="PROSITE-ProRule" id="PRU00221"/>
    </source>
</evidence>
<evidence type="ECO:0008006" key="7">
    <source>
        <dbReference type="Google" id="ProtNLM"/>
    </source>
</evidence>
<keyword evidence="1 3" id="KW-0853">WD repeat</keyword>
<keyword evidence="6" id="KW-1185">Reference proteome</keyword>
<evidence type="ECO:0000256" key="2">
    <source>
        <dbReference type="ARBA" id="ARBA00022737"/>
    </source>
</evidence>
<evidence type="ECO:0000256" key="4">
    <source>
        <dbReference type="SAM" id="MobiDB-lite"/>
    </source>
</evidence>
<dbReference type="PROSITE" id="PS50082">
    <property type="entry name" value="WD_REPEATS_2"/>
    <property type="match status" value="1"/>
</dbReference>
<feature type="repeat" description="WD" evidence="3">
    <location>
        <begin position="550"/>
        <end position="600"/>
    </location>
</feature>
<dbReference type="InterPro" id="IPR016024">
    <property type="entry name" value="ARM-type_fold"/>
</dbReference>
<dbReference type="InterPro" id="IPR001680">
    <property type="entry name" value="WD40_rpt"/>
</dbReference>
<comment type="caution">
    <text evidence="5">The sequence shown here is derived from an EMBL/GenBank/DDBJ whole genome shotgun (WGS) entry which is preliminary data.</text>
</comment>
<dbReference type="InterPro" id="IPR049916">
    <property type="entry name" value="WDR72-like"/>
</dbReference>
<name>A0ABD2XXG5_9GENT</name>
<dbReference type="Pfam" id="PF00400">
    <property type="entry name" value="WD40"/>
    <property type="match status" value="1"/>
</dbReference>
<keyword evidence="2" id="KW-0677">Repeat</keyword>
<dbReference type="InterPro" id="IPR036322">
    <property type="entry name" value="WD40_repeat_dom_sf"/>
</dbReference>